<dbReference type="AlphaFoldDB" id="A0A8C9DNW7"/>
<reference evidence="1" key="2">
    <citation type="submission" date="2025-09" db="UniProtKB">
        <authorList>
            <consortium name="Ensembl"/>
        </authorList>
    </citation>
    <scope>IDENTIFICATION</scope>
</reference>
<evidence type="ECO:0000313" key="2">
    <source>
        <dbReference type="Proteomes" id="UP000694414"/>
    </source>
</evidence>
<dbReference type="PANTHER" id="PTHR11092">
    <property type="entry name" value="SUGAR NUCLEOTIDE EPIMERASE RELATED"/>
    <property type="match status" value="1"/>
</dbReference>
<organism evidence="1 2">
    <name type="scientific">Prolemur simus</name>
    <name type="common">Greater bamboo lemur</name>
    <name type="synonym">Hapalemur simus</name>
    <dbReference type="NCBI Taxonomy" id="1328070"/>
    <lineage>
        <taxon>Eukaryota</taxon>
        <taxon>Metazoa</taxon>
        <taxon>Chordata</taxon>
        <taxon>Craniata</taxon>
        <taxon>Vertebrata</taxon>
        <taxon>Euteleostomi</taxon>
        <taxon>Mammalia</taxon>
        <taxon>Eutheria</taxon>
        <taxon>Euarchontoglires</taxon>
        <taxon>Primates</taxon>
        <taxon>Strepsirrhini</taxon>
        <taxon>Lemuriformes</taxon>
        <taxon>Lemuridae</taxon>
        <taxon>Prolemur</taxon>
    </lineage>
</organism>
<evidence type="ECO:0000313" key="1">
    <source>
        <dbReference type="Ensembl" id="ENSPSMP00000022757.1"/>
    </source>
</evidence>
<protein>
    <submittedName>
        <fullName evidence="1">Uncharacterized protein</fullName>
    </submittedName>
</protein>
<proteinExistence type="predicted"/>
<sequence length="140" mass="14072">MGLSWVVVLGRGAVATSHMLLPFCLGLGGPIGSGHHFFFPWPHIRDLAGILTLQANHVQGVLNRVAPASSTAGAVFAQALGAALGHPASPPSSQCCASCLWARAGPHAAGGPEGDPAADAGLGLLVFLPRAGAAWKEVIA</sequence>
<dbReference type="PANTHER" id="PTHR11092:SF0">
    <property type="entry name" value="EPIMERASE FAMILY PROTEIN SDR39U1"/>
    <property type="match status" value="1"/>
</dbReference>
<keyword evidence="2" id="KW-1185">Reference proteome</keyword>
<name>A0A8C9DNW7_PROSS</name>
<accession>A0A8C9DNW7</accession>
<reference evidence="1" key="1">
    <citation type="submission" date="2025-08" db="UniProtKB">
        <authorList>
            <consortium name="Ensembl"/>
        </authorList>
    </citation>
    <scope>IDENTIFICATION</scope>
</reference>
<dbReference type="Gene3D" id="3.40.50.720">
    <property type="entry name" value="NAD(P)-binding Rossmann-like Domain"/>
    <property type="match status" value="1"/>
</dbReference>
<dbReference type="Ensembl" id="ENSPSMT00000026426.1">
    <property type="protein sequence ID" value="ENSPSMP00000022757.1"/>
    <property type="gene ID" value="ENSPSMG00000016103.1"/>
</dbReference>
<dbReference type="Proteomes" id="UP000694414">
    <property type="component" value="Unplaced"/>
</dbReference>